<dbReference type="PANTHER" id="PTHR10827:SF98">
    <property type="entry name" value="45 KDA CALCIUM-BINDING PROTEIN"/>
    <property type="match status" value="1"/>
</dbReference>
<keyword evidence="1" id="KW-0479">Metal-binding</keyword>
<feature type="compositionally biased region" description="Basic and acidic residues" evidence="3">
    <location>
        <begin position="179"/>
        <end position="202"/>
    </location>
</feature>
<feature type="domain" description="EF-hand" evidence="5">
    <location>
        <begin position="57"/>
        <end position="86"/>
    </location>
</feature>
<feature type="signal peptide" evidence="4">
    <location>
        <begin position="1"/>
        <end position="31"/>
    </location>
</feature>
<feature type="region of interest" description="Disordered" evidence="3">
    <location>
        <begin position="171"/>
        <end position="202"/>
    </location>
</feature>
<dbReference type="Pfam" id="PF00036">
    <property type="entry name" value="EF-hand_1"/>
    <property type="match status" value="1"/>
</dbReference>
<dbReference type="GO" id="GO:0005509">
    <property type="term" value="F:calcium ion binding"/>
    <property type="evidence" value="ECO:0007669"/>
    <property type="project" value="InterPro"/>
</dbReference>
<feature type="domain" description="EF-hand" evidence="5">
    <location>
        <begin position="144"/>
        <end position="179"/>
    </location>
</feature>
<feature type="compositionally biased region" description="Gly residues" evidence="3">
    <location>
        <begin position="42"/>
        <end position="51"/>
    </location>
</feature>
<keyword evidence="7" id="KW-1185">Reference proteome</keyword>
<dbReference type="SUPFAM" id="SSF47473">
    <property type="entry name" value="EF-hand"/>
    <property type="match status" value="1"/>
</dbReference>
<dbReference type="PROSITE" id="PS50222">
    <property type="entry name" value="EF_HAND_2"/>
    <property type="match status" value="2"/>
</dbReference>
<dbReference type="InterPro" id="IPR011992">
    <property type="entry name" value="EF-hand-dom_pair"/>
</dbReference>
<dbReference type="Proteomes" id="UP000005713">
    <property type="component" value="Unassembled WGS sequence"/>
</dbReference>
<organism evidence="6 7">
    <name type="scientific">Sagittula stellata (strain ATCC 700073 / DSM 11524 / E-37)</name>
    <dbReference type="NCBI Taxonomy" id="388399"/>
    <lineage>
        <taxon>Bacteria</taxon>
        <taxon>Pseudomonadati</taxon>
        <taxon>Pseudomonadota</taxon>
        <taxon>Alphaproteobacteria</taxon>
        <taxon>Rhodobacterales</taxon>
        <taxon>Roseobacteraceae</taxon>
        <taxon>Sagittula</taxon>
    </lineage>
</organism>
<gene>
    <name evidence="6" type="ORF">SSE37_12916</name>
</gene>
<comment type="caution">
    <text evidence="6">The sequence shown here is derived from an EMBL/GenBank/DDBJ whole genome shotgun (WGS) entry which is preliminary data.</text>
</comment>
<dbReference type="Gene3D" id="1.10.238.10">
    <property type="entry name" value="EF-hand"/>
    <property type="match status" value="2"/>
</dbReference>
<evidence type="ECO:0000313" key="7">
    <source>
        <dbReference type="Proteomes" id="UP000005713"/>
    </source>
</evidence>
<dbReference type="EMBL" id="AAYA01000011">
    <property type="protein sequence ID" value="EBA07099.1"/>
    <property type="molecule type" value="Genomic_DNA"/>
</dbReference>
<dbReference type="SMART" id="SM00054">
    <property type="entry name" value="EFh"/>
    <property type="match status" value="4"/>
</dbReference>
<dbReference type="PANTHER" id="PTHR10827">
    <property type="entry name" value="RETICULOCALBIN"/>
    <property type="match status" value="1"/>
</dbReference>
<dbReference type="eggNOG" id="COG5126">
    <property type="taxonomic scope" value="Bacteria"/>
</dbReference>
<evidence type="ECO:0000259" key="5">
    <source>
        <dbReference type="PROSITE" id="PS50222"/>
    </source>
</evidence>
<dbReference type="InterPro" id="IPR002048">
    <property type="entry name" value="EF_hand_dom"/>
</dbReference>
<accession>A3K6X2</accession>
<dbReference type="PROSITE" id="PS00018">
    <property type="entry name" value="EF_HAND_1"/>
    <property type="match status" value="3"/>
</dbReference>
<keyword evidence="4" id="KW-0732">Signal</keyword>
<dbReference type="AlphaFoldDB" id="A3K6X2"/>
<protein>
    <submittedName>
        <fullName evidence="6">Putative calcium-binding EF-hand domain protein</fullName>
    </submittedName>
</protein>
<evidence type="ECO:0000313" key="6">
    <source>
        <dbReference type="EMBL" id="EBA07099.1"/>
    </source>
</evidence>
<name>A3K6X2_SAGS3</name>
<evidence type="ECO:0000256" key="4">
    <source>
        <dbReference type="SAM" id="SignalP"/>
    </source>
</evidence>
<evidence type="ECO:0000256" key="2">
    <source>
        <dbReference type="ARBA" id="ARBA00022737"/>
    </source>
</evidence>
<reference evidence="6 7" key="1">
    <citation type="submission" date="2006-06" db="EMBL/GenBank/DDBJ databases">
        <authorList>
            <person name="Moran M.A."/>
            <person name="Ferriera S."/>
            <person name="Johnson J."/>
            <person name="Kravitz S."/>
            <person name="Beeson K."/>
            <person name="Sutton G."/>
            <person name="Rogers Y.-H."/>
            <person name="Friedman R."/>
            <person name="Frazier M."/>
            <person name="Venter J.C."/>
        </authorList>
    </citation>
    <scope>NUCLEOTIDE SEQUENCE [LARGE SCALE GENOMIC DNA]</scope>
    <source>
        <strain evidence="6 7">E-37</strain>
    </source>
</reference>
<sequence length="202" mass="22142">METRMMTRTKPTLWMTAALVAVLTTAGAAQARDFGRGHDGAHGGPQGGMGPRGFFSEEMFAAADTDGDGKITEAEMKAAAEKRFTDADTNGDGMLSADEMAARAEAQREARRVARMTERSQAMIDRLDYDGDGMLSLEEAQRQAPADMFDRMLERLDTDGDGALSQEEIAAAKAKMRERHADRGHGPRGERGEGRFPWRQDR</sequence>
<proteinExistence type="predicted"/>
<dbReference type="Pfam" id="PF13202">
    <property type="entry name" value="EF-hand_5"/>
    <property type="match status" value="3"/>
</dbReference>
<dbReference type="InterPro" id="IPR018247">
    <property type="entry name" value="EF_Hand_1_Ca_BS"/>
</dbReference>
<feature type="chain" id="PRO_5002654432" evidence="4">
    <location>
        <begin position="32"/>
        <end position="202"/>
    </location>
</feature>
<keyword evidence="2" id="KW-0677">Repeat</keyword>
<evidence type="ECO:0000256" key="1">
    <source>
        <dbReference type="ARBA" id="ARBA00022723"/>
    </source>
</evidence>
<evidence type="ECO:0000256" key="3">
    <source>
        <dbReference type="SAM" id="MobiDB-lite"/>
    </source>
</evidence>
<feature type="region of interest" description="Disordered" evidence="3">
    <location>
        <begin position="33"/>
        <end position="54"/>
    </location>
</feature>